<comment type="pathway">
    <text evidence="6">Sulfur metabolism; hydrogen sulfide biosynthesis; sulfite from sulfate: step 2/3.</text>
</comment>
<keyword evidence="3 6" id="KW-0547">Nucleotide-binding</keyword>
<dbReference type="EnsemblProtists" id="EOD24160">
    <property type="protein sequence ID" value="EOD24160"/>
    <property type="gene ID" value="EMIHUDRAFT_238888"/>
</dbReference>
<dbReference type="EC" id="2.7.1.25" evidence="1 6"/>
<keyword evidence="9" id="KW-1185">Reference proteome</keyword>
<reference evidence="9" key="1">
    <citation type="journal article" date="2013" name="Nature">
        <title>Pan genome of the phytoplankton Emiliania underpins its global distribution.</title>
        <authorList>
            <person name="Read B.A."/>
            <person name="Kegel J."/>
            <person name="Klute M.J."/>
            <person name="Kuo A."/>
            <person name="Lefebvre S.C."/>
            <person name="Maumus F."/>
            <person name="Mayer C."/>
            <person name="Miller J."/>
            <person name="Monier A."/>
            <person name="Salamov A."/>
            <person name="Young J."/>
            <person name="Aguilar M."/>
            <person name="Claverie J.M."/>
            <person name="Frickenhaus S."/>
            <person name="Gonzalez K."/>
            <person name="Herman E.K."/>
            <person name="Lin Y.C."/>
            <person name="Napier J."/>
            <person name="Ogata H."/>
            <person name="Sarno A.F."/>
            <person name="Shmutz J."/>
            <person name="Schroeder D."/>
            <person name="de Vargas C."/>
            <person name="Verret F."/>
            <person name="von Dassow P."/>
            <person name="Valentin K."/>
            <person name="Van de Peer Y."/>
            <person name="Wheeler G."/>
            <person name="Dacks J.B."/>
            <person name="Delwiche C.F."/>
            <person name="Dyhrman S.T."/>
            <person name="Glockner G."/>
            <person name="John U."/>
            <person name="Richards T."/>
            <person name="Worden A.Z."/>
            <person name="Zhang X."/>
            <person name="Grigoriev I.V."/>
            <person name="Allen A.E."/>
            <person name="Bidle K."/>
            <person name="Borodovsky M."/>
            <person name="Bowler C."/>
            <person name="Brownlee C."/>
            <person name="Cock J.M."/>
            <person name="Elias M."/>
            <person name="Gladyshev V.N."/>
            <person name="Groth M."/>
            <person name="Guda C."/>
            <person name="Hadaegh A."/>
            <person name="Iglesias-Rodriguez M.D."/>
            <person name="Jenkins J."/>
            <person name="Jones B.M."/>
            <person name="Lawson T."/>
            <person name="Leese F."/>
            <person name="Lindquist E."/>
            <person name="Lobanov A."/>
            <person name="Lomsadze A."/>
            <person name="Malik S.B."/>
            <person name="Marsh M.E."/>
            <person name="Mackinder L."/>
            <person name="Mock T."/>
            <person name="Mueller-Roeber B."/>
            <person name="Pagarete A."/>
            <person name="Parker M."/>
            <person name="Probert I."/>
            <person name="Quesneville H."/>
            <person name="Raines C."/>
            <person name="Rensing S.A."/>
            <person name="Riano-Pachon D.M."/>
            <person name="Richier S."/>
            <person name="Rokitta S."/>
            <person name="Shiraiwa Y."/>
            <person name="Soanes D.M."/>
            <person name="van der Giezen M."/>
            <person name="Wahlund T.M."/>
            <person name="Williams B."/>
            <person name="Wilson W."/>
            <person name="Wolfe G."/>
            <person name="Wurch L.L."/>
        </authorList>
    </citation>
    <scope>NUCLEOTIDE SEQUENCE</scope>
</reference>
<comment type="similarity">
    <text evidence="6">Belongs to the APS kinase family.</text>
</comment>
<dbReference type="RefSeq" id="XP_005776589.1">
    <property type="nucleotide sequence ID" value="XM_005776532.1"/>
</dbReference>
<dbReference type="GeneID" id="17269711"/>
<dbReference type="PANTHER" id="PTHR11055:SF1">
    <property type="entry name" value="PAPS SYNTHETASE, ISOFORM D"/>
    <property type="match status" value="1"/>
</dbReference>
<sequence length="206" mass="22310">MTTPTASNLVWHEASVDRAAREKRRGHRSAIVWFTGLSGSGKSTLANAVNAALFERGLVSYVLDGDNIRHGLCRDLGFSDAAREENIRRIGEVAKLFLDAGTIVITAFVSPFRADRERARALVTEGDFYEVHCAATLAACEARDPKGLYAKARAGAIPHFTGISSPYEEPLIPELRVETGGQALAESVETVLRMLEERGVISAIPS</sequence>
<keyword evidence="2 6" id="KW-0808">Transferase</keyword>
<dbReference type="Gene3D" id="3.40.50.300">
    <property type="entry name" value="P-loop containing nucleotide triphosphate hydrolases"/>
    <property type="match status" value="1"/>
</dbReference>
<evidence type="ECO:0000313" key="8">
    <source>
        <dbReference type="EnsemblProtists" id="EOD24160"/>
    </source>
</evidence>
<dbReference type="InterPro" id="IPR002891">
    <property type="entry name" value="APS"/>
</dbReference>
<dbReference type="FunFam" id="3.40.50.300:FF:000212">
    <property type="entry name" value="Adenylyl-sulfate kinase"/>
    <property type="match status" value="1"/>
</dbReference>
<name>A0A0D3JKX5_EMIH1</name>
<keyword evidence="4 6" id="KW-0418">Kinase</keyword>
<reference evidence="8" key="2">
    <citation type="submission" date="2024-10" db="UniProtKB">
        <authorList>
            <consortium name="EnsemblProtists"/>
        </authorList>
    </citation>
    <scope>IDENTIFICATION</scope>
</reference>
<comment type="function">
    <text evidence="6">Catalyzes the synthesis of activated sulfate.</text>
</comment>
<dbReference type="InterPro" id="IPR027417">
    <property type="entry name" value="P-loop_NTPase"/>
</dbReference>
<dbReference type="PaxDb" id="2903-EOD24160"/>
<dbReference type="GO" id="GO:0005524">
    <property type="term" value="F:ATP binding"/>
    <property type="evidence" value="ECO:0007669"/>
    <property type="project" value="UniProtKB-KW"/>
</dbReference>
<dbReference type="OMA" id="HENTVEE"/>
<keyword evidence="5 6" id="KW-0067">ATP-binding</keyword>
<dbReference type="HOGENOM" id="CLU_046932_1_0_1"/>
<protein>
    <recommendedName>
        <fullName evidence="1 6">Adenylyl-sulfate kinase</fullName>
        <ecNumber evidence="1 6">2.7.1.25</ecNumber>
    </recommendedName>
</protein>
<dbReference type="UniPathway" id="UPA00140">
    <property type="reaction ID" value="UER00205"/>
</dbReference>
<dbReference type="SUPFAM" id="SSF52540">
    <property type="entry name" value="P-loop containing nucleoside triphosphate hydrolases"/>
    <property type="match status" value="1"/>
</dbReference>
<dbReference type="GO" id="GO:0004020">
    <property type="term" value="F:adenylylsulfate kinase activity"/>
    <property type="evidence" value="ECO:0007669"/>
    <property type="project" value="UniProtKB-EC"/>
</dbReference>
<dbReference type="eggNOG" id="KOG0635">
    <property type="taxonomic scope" value="Eukaryota"/>
</dbReference>
<feature type="domain" description="APS kinase" evidence="7">
    <location>
        <begin position="28"/>
        <end position="177"/>
    </location>
</feature>
<dbReference type="GO" id="GO:0000103">
    <property type="term" value="P:sulfate assimilation"/>
    <property type="evidence" value="ECO:0007669"/>
    <property type="project" value="InterPro"/>
</dbReference>
<dbReference type="InterPro" id="IPR059117">
    <property type="entry name" value="APS_kinase_dom"/>
</dbReference>
<evidence type="ECO:0000256" key="2">
    <source>
        <dbReference type="ARBA" id="ARBA00022679"/>
    </source>
</evidence>
<evidence type="ECO:0000256" key="3">
    <source>
        <dbReference type="ARBA" id="ARBA00022741"/>
    </source>
</evidence>
<comment type="catalytic activity">
    <reaction evidence="6">
        <text>adenosine 5'-phosphosulfate + ATP = 3'-phosphoadenylyl sulfate + ADP + H(+)</text>
        <dbReference type="Rhea" id="RHEA:24152"/>
        <dbReference type="ChEBI" id="CHEBI:15378"/>
        <dbReference type="ChEBI" id="CHEBI:30616"/>
        <dbReference type="ChEBI" id="CHEBI:58243"/>
        <dbReference type="ChEBI" id="CHEBI:58339"/>
        <dbReference type="ChEBI" id="CHEBI:456216"/>
        <dbReference type="EC" id="2.7.1.25"/>
    </reaction>
</comment>
<evidence type="ECO:0000256" key="1">
    <source>
        <dbReference type="ARBA" id="ARBA00012121"/>
    </source>
</evidence>
<evidence type="ECO:0000313" key="9">
    <source>
        <dbReference type="Proteomes" id="UP000013827"/>
    </source>
</evidence>
<dbReference type="Pfam" id="PF01583">
    <property type="entry name" value="APS_kinase"/>
    <property type="match status" value="1"/>
</dbReference>
<dbReference type="AlphaFoldDB" id="A0A0D3JKX5"/>
<dbReference type="Proteomes" id="UP000013827">
    <property type="component" value="Unassembled WGS sequence"/>
</dbReference>
<dbReference type="NCBIfam" id="NF003013">
    <property type="entry name" value="PRK03846.1"/>
    <property type="match status" value="1"/>
</dbReference>
<accession>A0A0D3JKX5</accession>
<proteinExistence type="inferred from homology"/>
<organism evidence="8 9">
    <name type="scientific">Emiliania huxleyi (strain CCMP1516)</name>
    <dbReference type="NCBI Taxonomy" id="280463"/>
    <lineage>
        <taxon>Eukaryota</taxon>
        <taxon>Haptista</taxon>
        <taxon>Haptophyta</taxon>
        <taxon>Prymnesiophyceae</taxon>
        <taxon>Isochrysidales</taxon>
        <taxon>Noelaerhabdaceae</taxon>
        <taxon>Emiliania</taxon>
    </lineage>
</organism>
<dbReference type="CDD" id="cd02027">
    <property type="entry name" value="APSK"/>
    <property type="match status" value="1"/>
</dbReference>
<dbReference type="KEGG" id="ehx:EMIHUDRAFT_238888"/>
<evidence type="ECO:0000256" key="4">
    <source>
        <dbReference type="ARBA" id="ARBA00022777"/>
    </source>
</evidence>
<dbReference type="STRING" id="2903.R1EBV1"/>
<evidence type="ECO:0000259" key="7">
    <source>
        <dbReference type="Pfam" id="PF01583"/>
    </source>
</evidence>
<dbReference type="PANTHER" id="PTHR11055">
    <property type="entry name" value="BIFUNCTIONAL 3'-PHOSPHOADENOSINE 5'-PHOSPHOSULFATE SYNTHASE"/>
    <property type="match status" value="1"/>
</dbReference>
<evidence type="ECO:0000256" key="5">
    <source>
        <dbReference type="ARBA" id="ARBA00022840"/>
    </source>
</evidence>
<dbReference type="NCBIfam" id="TIGR00455">
    <property type="entry name" value="apsK"/>
    <property type="match status" value="1"/>
</dbReference>
<dbReference type="HAMAP" id="MF_00065">
    <property type="entry name" value="Adenylyl_sulf_kinase"/>
    <property type="match status" value="1"/>
</dbReference>
<evidence type="ECO:0000256" key="6">
    <source>
        <dbReference type="RuleBase" id="RU004347"/>
    </source>
</evidence>